<dbReference type="EMBL" id="CAFBMR010000179">
    <property type="protein sequence ID" value="CAB4934313.1"/>
    <property type="molecule type" value="Genomic_DNA"/>
</dbReference>
<dbReference type="Pfam" id="PF17227">
    <property type="entry name" value="DUF5302"/>
    <property type="match status" value="1"/>
</dbReference>
<dbReference type="InterPro" id="IPR035172">
    <property type="entry name" value="DUF5302"/>
</dbReference>
<protein>
    <submittedName>
        <fullName evidence="2">Unannotated protein</fullName>
    </submittedName>
</protein>
<dbReference type="AlphaFoldDB" id="A0A6J7ISV2"/>
<gene>
    <name evidence="2" type="ORF">UFOPK3610_02107</name>
</gene>
<organism evidence="2">
    <name type="scientific">freshwater metagenome</name>
    <dbReference type="NCBI Taxonomy" id="449393"/>
    <lineage>
        <taxon>unclassified sequences</taxon>
        <taxon>metagenomes</taxon>
        <taxon>ecological metagenomes</taxon>
    </lineage>
</organism>
<feature type="region of interest" description="Disordered" evidence="1">
    <location>
        <begin position="1"/>
        <end position="65"/>
    </location>
</feature>
<feature type="compositionally biased region" description="Low complexity" evidence="1">
    <location>
        <begin position="42"/>
        <end position="54"/>
    </location>
</feature>
<name>A0A6J7ISV2_9ZZZZ</name>
<accession>A0A6J7ISV2</accession>
<reference evidence="2" key="1">
    <citation type="submission" date="2020-05" db="EMBL/GenBank/DDBJ databases">
        <authorList>
            <person name="Chiriac C."/>
            <person name="Salcher M."/>
            <person name="Ghai R."/>
            <person name="Kavagutti S V."/>
        </authorList>
    </citation>
    <scope>NUCLEOTIDE SEQUENCE</scope>
</reference>
<proteinExistence type="predicted"/>
<sequence>MATDPKDTAPDEETESGPVDPFQAALDAKKNRGGYGPGAQAGSGSSKPGSSAKAGGKREHRRKSG</sequence>
<evidence type="ECO:0000256" key="1">
    <source>
        <dbReference type="SAM" id="MobiDB-lite"/>
    </source>
</evidence>
<evidence type="ECO:0000313" key="2">
    <source>
        <dbReference type="EMBL" id="CAB4934313.1"/>
    </source>
</evidence>